<evidence type="ECO:0000256" key="2">
    <source>
        <dbReference type="ARBA" id="ARBA00022989"/>
    </source>
</evidence>
<accession>A0A0A2GWU7</accession>
<keyword evidence="1 4" id="KW-0812">Transmembrane</keyword>
<evidence type="ECO:0000313" key="6">
    <source>
        <dbReference type="EMBL" id="KGO07013.1"/>
    </source>
</evidence>
<keyword evidence="2 4" id="KW-1133">Transmembrane helix</keyword>
<keyword evidence="7" id="KW-1185">Reference proteome</keyword>
<feature type="transmembrane region" description="Helical" evidence="4">
    <location>
        <begin position="366"/>
        <end position="384"/>
    </location>
</feature>
<feature type="transmembrane region" description="Helical" evidence="4">
    <location>
        <begin position="43"/>
        <end position="67"/>
    </location>
</feature>
<dbReference type="PANTHER" id="PTHR23521:SF3">
    <property type="entry name" value="MFS TRANSPORTER"/>
    <property type="match status" value="1"/>
</dbReference>
<evidence type="ECO:0000313" key="7">
    <source>
        <dbReference type="Proteomes" id="UP000030140"/>
    </source>
</evidence>
<evidence type="ECO:0000259" key="5">
    <source>
        <dbReference type="PROSITE" id="PS50850"/>
    </source>
</evidence>
<keyword evidence="3 4" id="KW-0472">Membrane</keyword>
<feature type="transmembrane region" description="Helical" evidence="4">
    <location>
        <begin position="100"/>
        <end position="122"/>
    </location>
</feature>
<comment type="caution">
    <text evidence="6">The sequence shown here is derived from an EMBL/GenBank/DDBJ whole genome shotgun (WGS) entry which is preliminary data.</text>
</comment>
<dbReference type="GO" id="GO:0005886">
    <property type="term" value="C:plasma membrane"/>
    <property type="evidence" value="ECO:0007669"/>
    <property type="project" value="TreeGrafter"/>
</dbReference>
<dbReference type="OrthoDB" id="9781976at2"/>
<feature type="transmembrane region" description="Helical" evidence="4">
    <location>
        <begin position="158"/>
        <end position="182"/>
    </location>
</feature>
<name>A0A0A2GWU7_9FLAO</name>
<dbReference type="InterPro" id="IPR020846">
    <property type="entry name" value="MFS_dom"/>
</dbReference>
<feature type="transmembrane region" description="Helical" evidence="4">
    <location>
        <begin position="305"/>
        <end position="326"/>
    </location>
</feature>
<dbReference type="RefSeq" id="WP_035326427.1">
    <property type="nucleotide sequence ID" value="NZ_CP015125.1"/>
</dbReference>
<dbReference type="SUPFAM" id="SSF103473">
    <property type="entry name" value="MFS general substrate transporter"/>
    <property type="match status" value="1"/>
</dbReference>
<feature type="transmembrane region" description="Helical" evidence="4">
    <location>
        <begin position="7"/>
        <end position="23"/>
    </location>
</feature>
<dbReference type="Gene3D" id="1.20.1250.20">
    <property type="entry name" value="MFS general substrate transporter like domains"/>
    <property type="match status" value="1"/>
</dbReference>
<evidence type="ECO:0000256" key="4">
    <source>
        <dbReference type="SAM" id="Phobius"/>
    </source>
</evidence>
<feature type="domain" description="Major facilitator superfamily (MFS) profile" evidence="5">
    <location>
        <begin position="1"/>
        <end position="387"/>
    </location>
</feature>
<dbReference type="Proteomes" id="UP000030140">
    <property type="component" value="Unassembled WGS sequence"/>
</dbReference>
<proteinExistence type="predicted"/>
<dbReference type="InterPro" id="IPR011701">
    <property type="entry name" value="MFS"/>
</dbReference>
<dbReference type="PROSITE" id="PS50850">
    <property type="entry name" value="MFS"/>
    <property type="match status" value="1"/>
</dbReference>
<dbReference type="EMBL" id="JSAQ01000001">
    <property type="protein sequence ID" value="KGO07013.1"/>
    <property type="molecule type" value="Genomic_DNA"/>
</dbReference>
<protein>
    <submittedName>
        <fullName evidence="6">MFS transporter</fullName>
    </submittedName>
</protein>
<feature type="transmembrane region" description="Helical" evidence="4">
    <location>
        <begin position="249"/>
        <end position="268"/>
    </location>
</feature>
<feature type="transmembrane region" description="Helical" evidence="4">
    <location>
        <begin position="220"/>
        <end position="237"/>
    </location>
</feature>
<dbReference type="InterPro" id="IPR036259">
    <property type="entry name" value="MFS_trans_sf"/>
</dbReference>
<organism evidence="6 7">
    <name type="scientific">Dokdonia donghaensis DSW-1</name>
    <dbReference type="NCBI Taxonomy" id="1300343"/>
    <lineage>
        <taxon>Bacteria</taxon>
        <taxon>Pseudomonadati</taxon>
        <taxon>Bacteroidota</taxon>
        <taxon>Flavobacteriia</taxon>
        <taxon>Flavobacteriales</taxon>
        <taxon>Flavobacteriaceae</taxon>
        <taxon>Dokdonia</taxon>
    </lineage>
</organism>
<feature type="transmembrane region" description="Helical" evidence="4">
    <location>
        <begin position="338"/>
        <end position="360"/>
    </location>
</feature>
<dbReference type="AlphaFoldDB" id="A0A0A2GWU7"/>
<gene>
    <name evidence="6" type="ORF">NV36_09290</name>
</gene>
<dbReference type="PANTHER" id="PTHR23521">
    <property type="entry name" value="TRANSPORTER MFS SUPERFAMILY"/>
    <property type="match status" value="1"/>
</dbReference>
<evidence type="ECO:0000256" key="3">
    <source>
        <dbReference type="ARBA" id="ARBA00023136"/>
    </source>
</evidence>
<feature type="transmembrane region" description="Helical" evidence="4">
    <location>
        <begin position="74"/>
        <end position="94"/>
    </location>
</feature>
<evidence type="ECO:0000256" key="1">
    <source>
        <dbReference type="ARBA" id="ARBA00022692"/>
    </source>
</evidence>
<dbReference type="Pfam" id="PF07690">
    <property type="entry name" value="MFS_1"/>
    <property type="match status" value="1"/>
</dbReference>
<feature type="transmembrane region" description="Helical" evidence="4">
    <location>
        <begin position="134"/>
        <end position="152"/>
    </location>
</feature>
<reference evidence="6 7" key="1">
    <citation type="submission" date="2014-10" db="EMBL/GenBank/DDBJ databases">
        <title>Draft genome sequence of the proteorhodopsin-containing marine bacterium Dokdonia donghaensis.</title>
        <authorList>
            <person name="Gomez-Consarnau L."/>
            <person name="Gonzalez J.M."/>
            <person name="Riedel T."/>
            <person name="Jaenicke S."/>
            <person name="Wagner-Doebler I."/>
            <person name="Fuhrman J.A."/>
        </authorList>
    </citation>
    <scope>NUCLEOTIDE SEQUENCE [LARGE SCALE GENOMIC DNA]</scope>
    <source>
        <strain evidence="6 7">DSW-1</strain>
    </source>
</reference>
<dbReference type="GO" id="GO:0022857">
    <property type="term" value="F:transmembrane transporter activity"/>
    <property type="evidence" value="ECO:0007669"/>
    <property type="project" value="InterPro"/>
</dbReference>
<sequence>MKPAPHILPSIVFAQFCGTSLWFSGNAVMPGLISDFYLNQNAVAHLTTAVQLGFIVGTLLFAIFAIADRFSPSRVFLVCATTGALFNLAMIWQGNTLSTLLLLRFLTGFFLAGIYPVGMKIAADYFDKGLGRSLGYLVGALVLGTAFPHLLGDVLSSISWQTVMIITSCTAVFGGVLLQLLVPDGPYRKAGSALSFKQLKDIFKDPNFNKAALGYIGHMWELYSFWTLVPAILIIYLKQHPETSLSVSLYSFIIIGAGSIACVAGGYLSQKIGVQKMAKLFLLLSSMCCLIAPLLLSTAYYPVVIVFLVFWGMVVIADSPLFSTLVAQRAAPSVKGTALTMVNCIGFAITIISIQTLVLLQTFIPLMYVLPLLAIGPIFGLLAMRSR</sequence>
<feature type="transmembrane region" description="Helical" evidence="4">
    <location>
        <begin position="280"/>
        <end position="299"/>
    </location>
</feature>